<evidence type="ECO:0000313" key="2">
    <source>
        <dbReference type="EMBL" id="KAH7112245.1"/>
    </source>
</evidence>
<dbReference type="Pfam" id="PF01979">
    <property type="entry name" value="Amidohydro_1"/>
    <property type="match status" value="1"/>
</dbReference>
<evidence type="ECO:0000313" key="3">
    <source>
        <dbReference type="Proteomes" id="UP000717696"/>
    </source>
</evidence>
<dbReference type="InterPro" id="IPR032466">
    <property type="entry name" value="Metal_Hydrolase"/>
</dbReference>
<gene>
    <name evidence="2" type="ORF">B0J13DRAFT_631598</name>
</gene>
<reference evidence="2" key="1">
    <citation type="journal article" date="2021" name="Nat. Commun.">
        <title>Genetic determinants of endophytism in the Arabidopsis root mycobiome.</title>
        <authorList>
            <person name="Mesny F."/>
            <person name="Miyauchi S."/>
            <person name="Thiergart T."/>
            <person name="Pickel B."/>
            <person name="Atanasova L."/>
            <person name="Karlsson M."/>
            <person name="Huettel B."/>
            <person name="Barry K.W."/>
            <person name="Haridas S."/>
            <person name="Chen C."/>
            <person name="Bauer D."/>
            <person name="Andreopoulos W."/>
            <person name="Pangilinan J."/>
            <person name="LaButti K."/>
            <person name="Riley R."/>
            <person name="Lipzen A."/>
            <person name="Clum A."/>
            <person name="Drula E."/>
            <person name="Henrissat B."/>
            <person name="Kohler A."/>
            <person name="Grigoriev I.V."/>
            <person name="Martin F.M."/>
            <person name="Hacquard S."/>
        </authorList>
    </citation>
    <scope>NUCLEOTIDE SEQUENCE</scope>
    <source>
        <strain evidence="2">MPI-CAGE-AT-0021</strain>
    </source>
</reference>
<name>A0A9P9D2G6_9HYPO</name>
<dbReference type="Gene3D" id="3.30.110.90">
    <property type="entry name" value="Amidohydrolase"/>
    <property type="match status" value="1"/>
</dbReference>
<dbReference type="InterPro" id="IPR011059">
    <property type="entry name" value="Metal-dep_hydrolase_composite"/>
</dbReference>
<dbReference type="Proteomes" id="UP000717696">
    <property type="component" value="Unassembled WGS sequence"/>
</dbReference>
<dbReference type="Gene3D" id="3.40.50.10910">
    <property type="entry name" value="Amidohydrolase"/>
    <property type="match status" value="1"/>
</dbReference>
<dbReference type="SUPFAM" id="SSF51556">
    <property type="entry name" value="Metallo-dependent hydrolases"/>
    <property type="match status" value="1"/>
</dbReference>
<dbReference type="SUPFAM" id="SSF51338">
    <property type="entry name" value="Composite domain of metallo-dependent hydrolases"/>
    <property type="match status" value="1"/>
</dbReference>
<dbReference type="PANTHER" id="PTHR43135">
    <property type="entry name" value="ALPHA-D-RIBOSE 1-METHYLPHOSPHONATE 5-TRIPHOSPHATE DIPHOSPHATASE"/>
    <property type="match status" value="1"/>
</dbReference>
<keyword evidence="2" id="KW-0378">Hydrolase</keyword>
<dbReference type="Gene3D" id="1.20.58.520">
    <property type="entry name" value="Amidohydrolase"/>
    <property type="match status" value="1"/>
</dbReference>
<dbReference type="Gene3D" id="2.30.40.10">
    <property type="entry name" value="Urease, subunit C, domain 1"/>
    <property type="match status" value="1"/>
</dbReference>
<dbReference type="AlphaFoldDB" id="A0A9P9D2G6"/>
<proteinExistence type="predicted"/>
<dbReference type="InterPro" id="IPR051781">
    <property type="entry name" value="Metallo-dep_Hydrolase"/>
</dbReference>
<dbReference type="EMBL" id="JAGMUU010000052">
    <property type="protein sequence ID" value="KAH7112245.1"/>
    <property type="molecule type" value="Genomic_DNA"/>
</dbReference>
<dbReference type="InterPro" id="IPR006680">
    <property type="entry name" value="Amidohydro-rel"/>
</dbReference>
<accession>A0A9P9D2G6</accession>
<feature type="domain" description="Amidohydrolase-related" evidence="1">
    <location>
        <begin position="167"/>
        <end position="357"/>
    </location>
</feature>
<organism evidence="2 3">
    <name type="scientific">Dactylonectria estremocensis</name>
    <dbReference type="NCBI Taxonomy" id="1079267"/>
    <lineage>
        <taxon>Eukaryota</taxon>
        <taxon>Fungi</taxon>
        <taxon>Dikarya</taxon>
        <taxon>Ascomycota</taxon>
        <taxon>Pezizomycotina</taxon>
        <taxon>Sordariomycetes</taxon>
        <taxon>Hypocreomycetidae</taxon>
        <taxon>Hypocreales</taxon>
        <taxon>Nectriaceae</taxon>
        <taxon>Dactylonectria</taxon>
    </lineage>
</organism>
<dbReference type="OrthoDB" id="194468at2759"/>
<keyword evidence="3" id="KW-1185">Reference proteome</keyword>
<dbReference type="PANTHER" id="PTHR43135:SF3">
    <property type="entry name" value="ALPHA-D-RIBOSE 1-METHYLPHOSPHONATE 5-TRIPHOSPHATE DIPHOSPHATASE"/>
    <property type="match status" value="1"/>
</dbReference>
<dbReference type="GO" id="GO:0016810">
    <property type="term" value="F:hydrolase activity, acting on carbon-nitrogen (but not peptide) bonds"/>
    <property type="evidence" value="ECO:0007669"/>
    <property type="project" value="InterPro"/>
</dbReference>
<comment type="caution">
    <text evidence="2">The sequence shown here is derived from an EMBL/GenBank/DDBJ whole genome shotgun (WGS) entry which is preliminary data.</text>
</comment>
<protein>
    <submittedName>
        <fullName evidence="2">Hydrolase</fullName>
    </submittedName>
</protein>
<sequence>MTVYSVRNVGVFNGETIERPTQLCFQGSPGNILPKDTEARDDIDGTNCTLLPGFIDSKIDGGASLLILQQSAAFGVTTVIDSSSGTAESLAMRTTSSQNVGMPSYLASGTAVGSGDFDESEMLKIFPYRAIRHISTLAEAVSFVDGHSTEPGKLDFVKVIVDIPGLDSDTLSALVEAAHQRGILAIAHASQAGSYRRVLDAGFDVVNPAPITGTLDEDVIRGFADKQIAVIPTLCYLRRLLRQGSIQEHNFTCAFEAVRALHKAGVPICAGTSANNEEGFKVRFGEALHEELQLLAQAGLSNLEAIQAATSVPSTIFKLSDRGALRLGRRADLVLVQGNPLEDLAASARIIKVWIQGIEVGGEGAA</sequence>
<evidence type="ECO:0000259" key="1">
    <source>
        <dbReference type="Pfam" id="PF01979"/>
    </source>
</evidence>